<dbReference type="AlphaFoldDB" id="A0AAD2Q6L4"/>
<organism evidence="2 3">
    <name type="scientific">Mycena citricolor</name>
    <dbReference type="NCBI Taxonomy" id="2018698"/>
    <lineage>
        <taxon>Eukaryota</taxon>
        <taxon>Fungi</taxon>
        <taxon>Dikarya</taxon>
        <taxon>Basidiomycota</taxon>
        <taxon>Agaricomycotina</taxon>
        <taxon>Agaricomycetes</taxon>
        <taxon>Agaricomycetidae</taxon>
        <taxon>Agaricales</taxon>
        <taxon>Marasmiineae</taxon>
        <taxon>Mycenaceae</taxon>
        <taxon>Mycena</taxon>
    </lineage>
</organism>
<dbReference type="Pfam" id="PF12937">
    <property type="entry name" value="F-box-like"/>
    <property type="match status" value="1"/>
</dbReference>
<comment type="caution">
    <text evidence="2">The sequence shown here is derived from an EMBL/GenBank/DDBJ whole genome shotgun (WGS) entry which is preliminary data.</text>
</comment>
<protein>
    <recommendedName>
        <fullName evidence="1">F-box domain-containing protein</fullName>
    </recommendedName>
</protein>
<gene>
    <name evidence="2" type="ORF">MYCIT1_LOCUS33494</name>
</gene>
<reference evidence="2" key="1">
    <citation type="submission" date="2023-11" db="EMBL/GenBank/DDBJ databases">
        <authorList>
            <person name="De Vega J J."/>
            <person name="De Vega J J."/>
        </authorList>
    </citation>
    <scope>NUCLEOTIDE SEQUENCE</scope>
</reference>
<keyword evidence="3" id="KW-1185">Reference proteome</keyword>
<feature type="domain" description="F-box" evidence="1">
    <location>
        <begin position="3"/>
        <end position="67"/>
    </location>
</feature>
<name>A0AAD2Q6L4_9AGAR</name>
<dbReference type="EMBL" id="CAVNYO010000446">
    <property type="protein sequence ID" value="CAK5282053.1"/>
    <property type="molecule type" value="Genomic_DNA"/>
</dbReference>
<evidence type="ECO:0000259" key="1">
    <source>
        <dbReference type="Pfam" id="PF12937"/>
    </source>
</evidence>
<dbReference type="Proteomes" id="UP001295794">
    <property type="component" value="Unassembled WGS sequence"/>
</dbReference>
<evidence type="ECO:0000313" key="3">
    <source>
        <dbReference type="Proteomes" id="UP001295794"/>
    </source>
</evidence>
<evidence type="ECO:0000313" key="2">
    <source>
        <dbReference type="EMBL" id="CAK5282053.1"/>
    </source>
</evidence>
<accession>A0AAD2Q6L4</accession>
<proteinExistence type="predicted"/>
<sequence length="464" mass="51359">MHILDLPAELLIAIIVHLPRHPEKDYTTVDESLRNLAGGHLTPLSLVCSTWRRVVQGTPSLWARITLHGPVWEISLRRGMHILRTSLSRADTHPLDIVVSSPPHRPALDLLAARAEQWRTLRIFCYARDLRYLGSLGRRFAALESVDVRVDGLRWDGGGPVSEMDLFEHSVKLRAISGSSAYILRLPSLRVERLLFIRLDEIDRMSVPRIPSVMARLPVGSTCVLSFANCSIFIDKSVSNPPPHATSLSHVRALHLLELDRGNSWHNIISNLTLPDLEHLCLSTHDGLRSTRLAVQWAASVFLSLASRSGFGPRLRTLCLHGVFLPESDLIACLEALPVLESLALADHLNGVTSDLTMSPVYAVTDRLLGELTMRAQTLVPCLRLLHCRTLLGFQTQSLLAFLVSRMIEDGTCFACILDQLGGPQDEVPIDLVEIEILCSTGKLAFTLSNRSPSVVAAFEVSHD</sequence>
<dbReference type="Gene3D" id="1.20.1280.50">
    <property type="match status" value="1"/>
</dbReference>
<dbReference type="InterPro" id="IPR001810">
    <property type="entry name" value="F-box_dom"/>
</dbReference>